<dbReference type="HOGENOM" id="CLU_3232630_0_0_9"/>
<dbReference type="Proteomes" id="UP000004416">
    <property type="component" value="Unassembled WGS sequence"/>
</dbReference>
<organism evidence="1 2">
    <name type="scientific">Desulfitobacterium hafniense DP7</name>
    <dbReference type="NCBI Taxonomy" id="537010"/>
    <lineage>
        <taxon>Bacteria</taxon>
        <taxon>Bacillati</taxon>
        <taxon>Bacillota</taxon>
        <taxon>Clostridia</taxon>
        <taxon>Eubacteriales</taxon>
        <taxon>Desulfitobacteriaceae</taxon>
        <taxon>Desulfitobacterium</taxon>
    </lineage>
</organism>
<protein>
    <submittedName>
        <fullName evidence="1">Uncharacterized protein</fullName>
    </submittedName>
</protein>
<accession>G9XMY2</accession>
<gene>
    <name evidence="1" type="ORF">HMPREF0322_02321</name>
</gene>
<evidence type="ECO:0000313" key="1">
    <source>
        <dbReference type="EMBL" id="EHL06910.1"/>
    </source>
</evidence>
<comment type="caution">
    <text evidence="1">The sequence shown here is derived from an EMBL/GenBank/DDBJ whole genome shotgun (WGS) entry which is preliminary data.</text>
</comment>
<name>G9XMY2_DESHA</name>
<dbReference type="AlphaFoldDB" id="G9XMY2"/>
<dbReference type="EMBL" id="AFZX01000058">
    <property type="protein sequence ID" value="EHL06910.1"/>
    <property type="molecule type" value="Genomic_DNA"/>
</dbReference>
<sequence length="43" mass="4823">MRATSFSPPTPQDVCIAAARTFYRRKKRGYSLSFSMSCLCSSL</sequence>
<proteinExistence type="predicted"/>
<evidence type="ECO:0000313" key="2">
    <source>
        <dbReference type="Proteomes" id="UP000004416"/>
    </source>
</evidence>
<reference evidence="1 2" key="1">
    <citation type="submission" date="2011-08" db="EMBL/GenBank/DDBJ databases">
        <authorList>
            <person name="Weinstock G."/>
            <person name="Sodergren E."/>
            <person name="Clifton S."/>
            <person name="Fulton L."/>
            <person name="Fulton B."/>
            <person name="Courtney L."/>
            <person name="Fronick C."/>
            <person name="Harrison M."/>
            <person name="Strong C."/>
            <person name="Farmer C."/>
            <person name="Delahaunty K."/>
            <person name="Markovic C."/>
            <person name="Hall O."/>
            <person name="Minx P."/>
            <person name="Tomlinson C."/>
            <person name="Mitreva M."/>
            <person name="Hou S."/>
            <person name="Chen J."/>
            <person name="Wollam A."/>
            <person name="Pepin K.H."/>
            <person name="Johnson M."/>
            <person name="Bhonagiri V."/>
            <person name="Zhang X."/>
            <person name="Suruliraj S."/>
            <person name="Warren W."/>
            <person name="Chinwalla A."/>
            <person name="Mardis E.R."/>
            <person name="Wilson R.K."/>
        </authorList>
    </citation>
    <scope>NUCLEOTIDE SEQUENCE [LARGE SCALE GENOMIC DNA]</scope>
    <source>
        <strain evidence="1 2">DP7</strain>
    </source>
</reference>